<accession>A0AAW5BY33</accession>
<evidence type="ECO:0000313" key="2">
    <source>
        <dbReference type="EMBL" id="MCG4749031.1"/>
    </source>
</evidence>
<reference evidence="2" key="3">
    <citation type="submission" date="2022-01" db="EMBL/GenBank/DDBJ databases">
        <title>Collection of gut derived symbiotic bacterial strains cultured from healthy donors.</title>
        <authorList>
            <person name="Lin H."/>
            <person name="Kohout C."/>
            <person name="Waligurski E."/>
            <person name="Pamer E.G."/>
        </authorList>
    </citation>
    <scope>NUCLEOTIDE SEQUENCE</scope>
    <source>
        <strain evidence="2">DFI.6.55</strain>
    </source>
</reference>
<gene>
    <name evidence="3" type="ORF">G5B36_09575</name>
    <name evidence="2" type="ORF">L0N08_26815</name>
</gene>
<keyword evidence="4" id="KW-1185">Reference proteome</keyword>
<dbReference type="AlphaFoldDB" id="A0AAW5BY33"/>
<dbReference type="InterPro" id="IPR001279">
    <property type="entry name" value="Metallo-B-lactamas"/>
</dbReference>
<dbReference type="Proteomes" id="UP001299608">
    <property type="component" value="Unassembled WGS sequence"/>
</dbReference>
<sequence>MKIRVLVDNNTLIDRYFVGEPAVCYYIEMDGMRILFDTGYSDVFLKNAGAMGMDMKDITHIVLSHGHNDHTGGLAHVCADCMGIQHPRPDIRLVAHPGCFEPKVCDGEDIGSPWGRNVAETCFSYIPAVKPWFLSENCVFLGQIPRKNGFEGRDAIGVRKPWDGGYADAGGQGKPCVNGQIEDGWQQDTLEDDSALVCKAEHGLFIITGCSHSGICNIVDYAVKVCGESRIVGILGGFHLFDVDNRLEQTIRYLERMGVKTLYPCHCVSLKAKIKMAETLNVSEVGVGMEIMAQDRMC</sequence>
<dbReference type="PANTHER" id="PTHR13754:SF18">
    <property type="entry name" value="7,8-DIHYDROPTERIN-6-METHYL-4-(BETA-D-RIBOFURANOSYL)-AMINOBENZENE-5'-PHOSPHATE SYNTHASE"/>
    <property type="match status" value="1"/>
</dbReference>
<dbReference type="EMBL" id="JAKNGE010000049">
    <property type="protein sequence ID" value="MCG4749031.1"/>
    <property type="molecule type" value="Genomic_DNA"/>
</dbReference>
<dbReference type="InterPro" id="IPR052926">
    <property type="entry name" value="Metallo-beta-lactamase_dom"/>
</dbReference>
<dbReference type="SUPFAM" id="SSF56281">
    <property type="entry name" value="Metallo-hydrolase/oxidoreductase"/>
    <property type="match status" value="1"/>
</dbReference>
<organism evidence="2 5">
    <name type="scientific">Enterocloster aldenensis</name>
    <dbReference type="NCBI Taxonomy" id="358742"/>
    <lineage>
        <taxon>Bacteria</taxon>
        <taxon>Bacillati</taxon>
        <taxon>Bacillota</taxon>
        <taxon>Clostridia</taxon>
        <taxon>Lachnospirales</taxon>
        <taxon>Lachnospiraceae</taxon>
        <taxon>Enterocloster</taxon>
    </lineage>
</organism>
<dbReference type="GO" id="GO:0016740">
    <property type="term" value="F:transferase activity"/>
    <property type="evidence" value="ECO:0007669"/>
    <property type="project" value="TreeGrafter"/>
</dbReference>
<comment type="caution">
    <text evidence="2">The sequence shown here is derived from an EMBL/GenBank/DDBJ whole genome shotgun (WGS) entry which is preliminary data.</text>
</comment>
<dbReference type="Pfam" id="PF00753">
    <property type="entry name" value="Lactamase_B"/>
    <property type="match status" value="1"/>
</dbReference>
<evidence type="ECO:0000313" key="3">
    <source>
        <dbReference type="EMBL" id="NSJ48945.1"/>
    </source>
</evidence>
<dbReference type="PANTHER" id="PTHR13754">
    <property type="entry name" value="METALLO-BETA-LACTAMASE SUPERFAMILY PROTEIN"/>
    <property type="match status" value="1"/>
</dbReference>
<reference evidence="3 4" key="1">
    <citation type="journal article" date="2020" name="Cell Host Microbe">
        <title>Functional and Genomic Variation between Human-Derived Isolates of Lachnospiraceae Reveals Inter- and Intra-Species Diversity.</title>
        <authorList>
            <person name="Sorbara M.T."/>
            <person name="Littmann E.R."/>
            <person name="Fontana E."/>
            <person name="Moody T.U."/>
            <person name="Kohout C.E."/>
            <person name="Gjonbalaj M."/>
            <person name="Eaton V."/>
            <person name="Seok R."/>
            <person name="Leiner I.M."/>
            <person name="Pamer E.G."/>
        </authorList>
    </citation>
    <scope>NUCLEOTIDE SEQUENCE [LARGE SCALE GENOMIC DNA]</scope>
    <source>
        <strain evidence="3 4">MSK.1.17</strain>
    </source>
</reference>
<dbReference type="RefSeq" id="WP_117560993.1">
    <property type="nucleotide sequence ID" value="NZ_CAXTHN010000035.1"/>
</dbReference>
<protein>
    <submittedName>
        <fullName evidence="2">MBL fold metallo-hydrolase</fullName>
    </submittedName>
</protein>
<dbReference type="Gene3D" id="3.60.15.10">
    <property type="entry name" value="Ribonuclease Z/Hydroxyacylglutathione hydrolase-like"/>
    <property type="match status" value="1"/>
</dbReference>
<feature type="domain" description="Metallo-beta-lactamase" evidence="1">
    <location>
        <begin position="21"/>
        <end position="78"/>
    </location>
</feature>
<evidence type="ECO:0000313" key="5">
    <source>
        <dbReference type="Proteomes" id="UP001299608"/>
    </source>
</evidence>
<dbReference type="EMBL" id="JAAITT010000011">
    <property type="protein sequence ID" value="NSJ48945.1"/>
    <property type="molecule type" value="Genomic_DNA"/>
</dbReference>
<evidence type="ECO:0000313" key="4">
    <source>
        <dbReference type="Proteomes" id="UP000669239"/>
    </source>
</evidence>
<reference evidence="3" key="2">
    <citation type="submission" date="2020-02" db="EMBL/GenBank/DDBJ databases">
        <authorList>
            <person name="Littmann E."/>
            <person name="Sorbara M."/>
        </authorList>
    </citation>
    <scope>NUCLEOTIDE SEQUENCE</scope>
    <source>
        <strain evidence="3">MSK.1.17</strain>
    </source>
</reference>
<dbReference type="Proteomes" id="UP000669239">
    <property type="component" value="Unassembled WGS sequence"/>
</dbReference>
<dbReference type="CDD" id="cd07713">
    <property type="entry name" value="DHPS-like_MBL-fold"/>
    <property type="match status" value="1"/>
</dbReference>
<dbReference type="InterPro" id="IPR036866">
    <property type="entry name" value="RibonucZ/Hydroxyglut_hydro"/>
</dbReference>
<dbReference type="InterPro" id="IPR041712">
    <property type="entry name" value="DHPS-like_MBL-fold"/>
</dbReference>
<name>A0AAW5BY33_9FIRM</name>
<evidence type="ECO:0000259" key="1">
    <source>
        <dbReference type="Pfam" id="PF00753"/>
    </source>
</evidence>
<proteinExistence type="predicted"/>